<dbReference type="CDD" id="cd00077">
    <property type="entry name" value="HDc"/>
    <property type="match status" value="1"/>
</dbReference>
<gene>
    <name evidence="2" type="ORF">DFP81_1272</name>
</gene>
<protein>
    <submittedName>
        <fullName evidence="2">Putative HD phosphohydrolase</fullName>
    </submittedName>
</protein>
<dbReference type="Gene3D" id="1.10.3210.10">
    <property type="entry name" value="Hypothetical protein af1432"/>
    <property type="match status" value="1"/>
</dbReference>
<evidence type="ECO:0000313" key="3">
    <source>
        <dbReference type="Proteomes" id="UP000256542"/>
    </source>
</evidence>
<reference evidence="2 3" key="1">
    <citation type="submission" date="2018-08" db="EMBL/GenBank/DDBJ databases">
        <title>Genomic Encyclopedia of Type Strains, Phase III (KMG-III): the genomes of soil and plant-associated and newly described type strains.</title>
        <authorList>
            <person name="Whitman W."/>
        </authorList>
    </citation>
    <scope>NUCLEOTIDE SEQUENCE [LARGE SCALE GENOMIC DNA]</scope>
    <source>
        <strain evidence="2 3">CECT 7375</strain>
    </source>
</reference>
<dbReference type="Proteomes" id="UP000256542">
    <property type="component" value="Unassembled WGS sequence"/>
</dbReference>
<name>A0A3E0D6T5_9GAMM</name>
<dbReference type="GO" id="GO:0016787">
    <property type="term" value="F:hydrolase activity"/>
    <property type="evidence" value="ECO:0007669"/>
    <property type="project" value="UniProtKB-KW"/>
</dbReference>
<dbReference type="InterPro" id="IPR003607">
    <property type="entry name" value="HD/PDEase_dom"/>
</dbReference>
<dbReference type="OrthoDB" id="9802857at2"/>
<dbReference type="Pfam" id="PF01966">
    <property type="entry name" value="HD"/>
    <property type="match status" value="1"/>
</dbReference>
<dbReference type="PANTHER" id="PTHR40202">
    <property type="match status" value="1"/>
</dbReference>
<keyword evidence="3" id="KW-1185">Reference proteome</keyword>
<dbReference type="PANTHER" id="PTHR40202:SF1">
    <property type="entry name" value="HD DOMAIN-CONTAINING PROTEIN"/>
    <property type="match status" value="1"/>
</dbReference>
<feature type="domain" description="HD" evidence="1">
    <location>
        <begin position="53"/>
        <end position="116"/>
    </location>
</feature>
<dbReference type="AlphaFoldDB" id="A0A3E0D6T5"/>
<dbReference type="InterPro" id="IPR006674">
    <property type="entry name" value="HD_domain"/>
</dbReference>
<evidence type="ECO:0000313" key="2">
    <source>
        <dbReference type="EMBL" id="REG78203.1"/>
    </source>
</evidence>
<dbReference type="InterPro" id="IPR052567">
    <property type="entry name" value="OP_Dioxygenase"/>
</dbReference>
<keyword evidence="2" id="KW-0378">Hydrolase</keyword>
<organism evidence="2 3">
    <name type="scientific">Marinomonas pollencensis</name>
    <dbReference type="NCBI Taxonomy" id="491954"/>
    <lineage>
        <taxon>Bacteria</taxon>
        <taxon>Pseudomonadati</taxon>
        <taxon>Pseudomonadota</taxon>
        <taxon>Gammaproteobacteria</taxon>
        <taxon>Oceanospirillales</taxon>
        <taxon>Oceanospirillaceae</taxon>
        <taxon>Marinomonas</taxon>
    </lineage>
</organism>
<sequence>MQAVQFCQMKDGTKEEYEFLTEHEENYAKGLPDRLLAALRNLENTLSGYQVTRLEHSLQSATRAEADGADKEMIVAALLHDLGDDLAPHNHSQYAASILRPYVRPEVTWVINQHGLFQNFYYIHHLGGDPNEREYLKDHPWYQVCVDFCERWDQASFDPDYPTKPLEHFEPLLREIFTRPAFDPRYVGEQTMGRSAVDIAMSGKATA</sequence>
<comment type="caution">
    <text evidence="2">The sequence shown here is derived from an EMBL/GenBank/DDBJ whole genome shotgun (WGS) entry which is preliminary data.</text>
</comment>
<dbReference type="EMBL" id="QUNG01000027">
    <property type="protein sequence ID" value="REG78203.1"/>
    <property type="molecule type" value="Genomic_DNA"/>
</dbReference>
<dbReference type="SUPFAM" id="SSF109604">
    <property type="entry name" value="HD-domain/PDEase-like"/>
    <property type="match status" value="1"/>
</dbReference>
<accession>A0A3E0D6T5</accession>
<evidence type="ECO:0000259" key="1">
    <source>
        <dbReference type="Pfam" id="PF01966"/>
    </source>
</evidence>
<proteinExistence type="predicted"/>
<dbReference type="RefSeq" id="WP_115899252.1">
    <property type="nucleotide sequence ID" value="NZ_QUNG01000027.1"/>
</dbReference>